<gene>
    <name evidence="1" type="ORF">JCM7686_2502</name>
</gene>
<keyword evidence="2" id="KW-1185">Reference proteome</keyword>
<dbReference type="eggNOG" id="ENOG50313B5">
    <property type="taxonomic scope" value="Bacteria"/>
</dbReference>
<dbReference type="PATRIC" id="fig|1367847.3.peg.2504"/>
<evidence type="ECO:0000313" key="2">
    <source>
        <dbReference type="Proteomes" id="UP000015480"/>
    </source>
</evidence>
<name>S5Y1J7_PARAH</name>
<proteinExistence type="predicted"/>
<dbReference type="STRING" id="1367847.JCM7686_2502"/>
<dbReference type="PROSITE" id="PS51257">
    <property type="entry name" value="PROKAR_LIPOPROTEIN"/>
    <property type="match status" value="1"/>
</dbReference>
<dbReference type="EMBL" id="CP006650">
    <property type="protein sequence ID" value="AGT09570.1"/>
    <property type="molecule type" value="Genomic_DNA"/>
</dbReference>
<dbReference type="RefSeq" id="WP_020951208.1">
    <property type="nucleotide sequence ID" value="NC_022041.1"/>
</dbReference>
<organism evidence="1 2">
    <name type="scientific">Paracoccus aminophilus JCM 7686</name>
    <dbReference type="NCBI Taxonomy" id="1367847"/>
    <lineage>
        <taxon>Bacteria</taxon>
        <taxon>Pseudomonadati</taxon>
        <taxon>Pseudomonadota</taxon>
        <taxon>Alphaproteobacteria</taxon>
        <taxon>Rhodobacterales</taxon>
        <taxon>Paracoccaceae</taxon>
        <taxon>Paracoccus</taxon>
    </lineage>
</organism>
<dbReference type="AlphaFoldDB" id="S5Y1J7"/>
<sequence length="257" mass="27774">MRPSGRVLSLLIAGTAVLAGCADQGSSYRPAVKPDELTVNFLQPVKEKPGVGKLHRARISTKSGEIQILEPDGSVSEMKLDGDNPDAFATISELDLANLNLNLQLDFRGMPELGPAKKKPTSQELAMEAFAARTRPMLPVLPKAFKSQPEMFRGAKVEAMNGGKKPKPGDMVKVDANLKRGVDADVAFAYATCALAGWAKENGTSYARHIMTDQQKRNGELEIGAYFTLSDVQPMGLKVMKSDETLQECKDRGIPAT</sequence>
<dbReference type="Proteomes" id="UP000015480">
    <property type="component" value="Chromosome"/>
</dbReference>
<protein>
    <recommendedName>
        <fullName evidence="3">Lipoprotein</fullName>
    </recommendedName>
</protein>
<evidence type="ECO:0008006" key="3">
    <source>
        <dbReference type="Google" id="ProtNLM"/>
    </source>
</evidence>
<dbReference type="KEGG" id="pami:JCM7686_2502"/>
<accession>S5Y1J7</accession>
<reference evidence="1 2" key="1">
    <citation type="journal article" date="2014" name="BMC Genomics">
        <title>Architecture and functions of a multipartite genome of the methylotrophic bacterium Paracoccus aminophilus JCM 7686, containing primary and secondary chromids.</title>
        <authorList>
            <person name="Dziewit L."/>
            <person name="Czarnecki J."/>
            <person name="Wibberg D."/>
            <person name="Radlinska M."/>
            <person name="Mrozek P."/>
            <person name="Szymczak M."/>
            <person name="Schluter A."/>
            <person name="Puhler A."/>
            <person name="Bartosik D."/>
        </authorList>
    </citation>
    <scope>NUCLEOTIDE SEQUENCE [LARGE SCALE GENOMIC DNA]</scope>
    <source>
        <strain evidence="1">JCM 7686</strain>
    </source>
</reference>
<dbReference type="HOGENOM" id="CLU_1089260_0_0_5"/>
<evidence type="ECO:0000313" key="1">
    <source>
        <dbReference type="EMBL" id="AGT09570.1"/>
    </source>
</evidence>
<dbReference type="OrthoDB" id="7860885at2"/>